<dbReference type="GO" id="GO:0046872">
    <property type="term" value="F:metal ion binding"/>
    <property type="evidence" value="ECO:0007669"/>
    <property type="project" value="UniProtKB-KW"/>
</dbReference>
<keyword evidence="9" id="KW-1133">Transmembrane helix</keyword>
<keyword evidence="7" id="KW-0249">Electron transport</keyword>
<dbReference type="GO" id="GO:0030313">
    <property type="term" value="C:cell envelope"/>
    <property type="evidence" value="ECO:0007669"/>
    <property type="project" value="UniProtKB-SubCell"/>
</dbReference>
<keyword evidence="12" id="KW-1185">Reference proteome</keyword>
<dbReference type="PANTHER" id="PTHR35038:SF10">
    <property type="entry name" value="HIGH-MOLECULAR-WEIGHT CYTOCHROME C"/>
    <property type="match status" value="1"/>
</dbReference>
<feature type="domain" description="Tetrahaem cytochrome" evidence="10">
    <location>
        <begin position="61"/>
        <end position="138"/>
    </location>
</feature>
<dbReference type="RefSeq" id="WP_343335710.1">
    <property type="nucleotide sequence ID" value="NZ_JAPOHD010000068.1"/>
</dbReference>
<comment type="subcellular location">
    <subcellularLocation>
        <location evidence="2">Cell envelope</location>
    </subcellularLocation>
</comment>
<keyword evidence="3" id="KW-0813">Transport</keyword>
<dbReference type="SUPFAM" id="SSF48695">
    <property type="entry name" value="Multiheme cytochromes"/>
    <property type="match status" value="1"/>
</dbReference>
<comment type="caution">
    <text evidence="11">The sequence shown here is derived from an EMBL/GenBank/DDBJ whole genome shotgun (WGS) entry which is preliminary data.</text>
</comment>
<evidence type="ECO:0000256" key="1">
    <source>
        <dbReference type="ARBA" id="ARBA00001926"/>
    </source>
</evidence>
<dbReference type="Pfam" id="PF14537">
    <property type="entry name" value="Cytochrom_c3_2"/>
    <property type="match status" value="1"/>
</dbReference>
<proteinExistence type="predicted"/>
<evidence type="ECO:0000313" key="12">
    <source>
        <dbReference type="Proteomes" id="UP001145087"/>
    </source>
</evidence>
<keyword evidence="5" id="KW-0479">Metal-binding</keyword>
<dbReference type="EMBL" id="JAPOHD010000068">
    <property type="protein sequence ID" value="MCY1723387.1"/>
    <property type="molecule type" value="Genomic_DNA"/>
</dbReference>
<keyword evidence="9" id="KW-0472">Membrane</keyword>
<organism evidence="11 12">
    <name type="scientific">Draconibacterium aestuarii</name>
    <dbReference type="NCBI Taxonomy" id="2998507"/>
    <lineage>
        <taxon>Bacteria</taxon>
        <taxon>Pseudomonadati</taxon>
        <taxon>Bacteroidota</taxon>
        <taxon>Bacteroidia</taxon>
        <taxon>Marinilabiliales</taxon>
        <taxon>Prolixibacteraceae</taxon>
        <taxon>Draconibacterium</taxon>
    </lineage>
</organism>
<dbReference type="Gene3D" id="1.10.1130.10">
    <property type="entry name" value="Flavocytochrome C3, Chain A"/>
    <property type="match status" value="2"/>
</dbReference>
<name>A0A9X3J8T3_9BACT</name>
<dbReference type="AlphaFoldDB" id="A0A9X3J8T3"/>
<keyword evidence="6" id="KW-0732">Signal</keyword>
<gene>
    <name evidence="11" type="ORF">OU798_23755</name>
</gene>
<evidence type="ECO:0000256" key="9">
    <source>
        <dbReference type="SAM" id="Phobius"/>
    </source>
</evidence>
<dbReference type="InterPro" id="IPR012286">
    <property type="entry name" value="Tetrahaem_cytochrome"/>
</dbReference>
<reference evidence="11" key="1">
    <citation type="submission" date="2022-11" db="EMBL/GenBank/DDBJ databases">
        <title>Marilongibacter aestuarii gen. nov., sp. nov., isolated from tidal flat sediment.</title>
        <authorList>
            <person name="Jiayan W."/>
        </authorList>
    </citation>
    <scope>NUCLEOTIDE SEQUENCE</scope>
    <source>
        <strain evidence="11">Z1-6</strain>
    </source>
</reference>
<evidence type="ECO:0000313" key="11">
    <source>
        <dbReference type="EMBL" id="MCY1723387.1"/>
    </source>
</evidence>
<evidence type="ECO:0000256" key="6">
    <source>
        <dbReference type="ARBA" id="ARBA00022729"/>
    </source>
</evidence>
<feature type="transmembrane region" description="Helical" evidence="9">
    <location>
        <begin position="275"/>
        <end position="297"/>
    </location>
</feature>
<evidence type="ECO:0000256" key="7">
    <source>
        <dbReference type="ARBA" id="ARBA00022982"/>
    </source>
</evidence>
<accession>A0A9X3J8T3</accession>
<dbReference type="Proteomes" id="UP001145087">
    <property type="component" value="Unassembled WGS sequence"/>
</dbReference>
<evidence type="ECO:0000256" key="8">
    <source>
        <dbReference type="ARBA" id="ARBA00023004"/>
    </source>
</evidence>
<dbReference type="InterPro" id="IPR036280">
    <property type="entry name" value="Multihaem_cyt_sf"/>
</dbReference>
<dbReference type="PANTHER" id="PTHR35038">
    <property type="entry name" value="DISSIMILATORY SULFITE REDUCTASE SIRA"/>
    <property type="match status" value="1"/>
</dbReference>
<dbReference type="InterPro" id="IPR051829">
    <property type="entry name" value="Multiheme_Cytochr_ET"/>
</dbReference>
<evidence type="ECO:0000256" key="3">
    <source>
        <dbReference type="ARBA" id="ARBA00022448"/>
    </source>
</evidence>
<evidence type="ECO:0000256" key="5">
    <source>
        <dbReference type="ARBA" id="ARBA00022723"/>
    </source>
</evidence>
<comment type="cofactor">
    <cofactor evidence="1">
        <name>heme c</name>
        <dbReference type="ChEBI" id="CHEBI:61717"/>
    </cofactor>
</comment>
<evidence type="ECO:0000259" key="10">
    <source>
        <dbReference type="Pfam" id="PF14537"/>
    </source>
</evidence>
<protein>
    <submittedName>
        <fullName evidence="11">Cytochrome c3 family protein</fullName>
    </submittedName>
</protein>
<keyword evidence="9" id="KW-0812">Transmembrane</keyword>
<keyword evidence="8" id="KW-0408">Iron</keyword>
<keyword evidence="4" id="KW-0349">Heme</keyword>
<evidence type="ECO:0000256" key="4">
    <source>
        <dbReference type="ARBA" id="ARBA00022617"/>
    </source>
</evidence>
<sequence length="299" mass="34592">MIGINTVARAQYYNDAQNHACLKCHSNQSYKFHNSLLETEEKKLMNPYYIIDTTALKLGVHNQFDCTDCHSYDYTTYPHNAELKLEPLGTCLDCHGGDESFARYQFEVIDEEFRKSVHYQLYEDNFTCAKCHSQHTYASTTRISDDVLKIVEYSNNMCLSCHNDMKRYEMVSGHENPKIVQIHEWLPNQELHFEHVRCIECHTQVTDSLLVSHNIVGKEQAVRNCVECHTANSRLKASLYKYQNLQQRSENGMLSTVISNDSYVIGANQVPLLNWLSKLIFILTLAGIIIHTVFRILKK</sequence>
<evidence type="ECO:0000256" key="2">
    <source>
        <dbReference type="ARBA" id="ARBA00004196"/>
    </source>
</evidence>